<evidence type="ECO:0000313" key="2">
    <source>
        <dbReference type="EMBL" id="CAB1370503.1"/>
    </source>
</evidence>
<keyword evidence="3" id="KW-1185">Reference proteome</keyword>
<dbReference type="PANTHER" id="PTHR37166:SF1">
    <property type="entry name" value="PROTEIN FLAG"/>
    <property type="match status" value="1"/>
</dbReference>
<dbReference type="SUPFAM" id="SSF160214">
    <property type="entry name" value="FlaG-like"/>
    <property type="match status" value="1"/>
</dbReference>
<dbReference type="Proteomes" id="UP000515733">
    <property type="component" value="Chromosome"/>
</dbReference>
<dbReference type="PANTHER" id="PTHR37166">
    <property type="entry name" value="PROTEIN FLAG"/>
    <property type="match status" value="1"/>
</dbReference>
<keyword evidence="2" id="KW-0966">Cell projection</keyword>
<gene>
    <name evidence="2" type="ORF">DENOEST_3349</name>
</gene>
<dbReference type="Pfam" id="PF03646">
    <property type="entry name" value="FlaG"/>
    <property type="match status" value="1"/>
</dbReference>
<dbReference type="Gene3D" id="3.30.160.170">
    <property type="entry name" value="FlaG-like"/>
    <property type="match status" value="1"/>
</dbReference>
<organism evidence="2 3">
    <name type="scientific">Denitratisoma oestradiolicum</name>
    <dbReference type="NCBI Taxonomy" id="311182"/>
    <lineage>
        <taxon>Bacteria</taxon>
        <taxon>Pseudomonadati</taxon>
        <taxon>Pseudomonadota</taxon>
        <taxon>Betaproteobacteria</taxon>
        <taxon>Nitrosomonadales</taxon>
        <taxon>Sterolibacteriaceae</taxon>
        <taxon>Denitratisoma</taxon>
    </lineage>
</organism>
<dbReference type="AlphaFoldDB" id="A0A6S6XZT7"/>
<sequence length="115" mass="12387">MALTIGNTGTSTTPLPATQQGTPAAKPSVVMPEPAPPQQPNPEQLKRAVESMRELVQAKAPNSLQFSIDDETGKTIVRVTDVQTGEMIRQIPSEELLDIARALDKMQGLLLKNKA</sequence>
<dbReference type="InterPro" id="IPR035924">
    <property type="entry name" value="FlaG-like_sf"/>
</dbReference>
<dbReference type="InterPro" id="IPR005186">
    <property type="entry name" value="FlaG"/>
</dbReference>
<dbReference type="OrthoDB" id="8565152at2"/>
<feature type="compositionally biased region" description="Polar residues" evidence="1">
    <location>
        <begin position="1"/>
        <end position="22"/>
    </location>
</feature>
<dbReference type="RefSeq" id="WP_145772448.1">
    <property type="nucleotide sequence ID" value="NZ_LR778301.1"/>
</dbReference>
<accession>A0A6S6XZT7</accession>
<proteinExistence type="predicted"/>
<name>A0A6S6XZT7_9PROT</name>
<reference evidence="2 3" key="1">
    <citation type="submission" date="2020-03" db="EMBL/GenBank/DDBJ databases">
        <authorList>
            <consortium name="Genoscope - CEA"/>
            <person name="William W."/>
        </authorList>
    </citation>
    <scope>NUCLEOTIDE SEQUENCE [LARGE SCALE GENOMIC DNA]</scope>
    <source>
        <strain evidence="3">DSM 16959</strain>
    </source>
</reference>
<keyword evidence="2" id="KW-0969">Cilium</keyword>
<dbReference type="EMBL" id="LR778301">
    <property type="protein sequence ID" value="CAB1370503.1"/>
    <property type="molecule type" value="Genomic_DNA"/>
</dbReference>
<keyword evidence="2" id="KW-0282">Flagellum</keyword>
<feature type="region of interest" description="Disordered" evidence="1">
    <location>
        <begin position="1"/>
        <end position="43"/>
    </location>
</feature>
<dbReference type="KEGG" id="doe:DENOEST_3349"/>
<evidence type="ECO:0000313" key="3">
    <source>
        <dbReference type="Proteomes" id="UP000515733"/>
    </source>
</evidence>
<evidence type="ECO:0000256" key="1">
    <source>
        <dbReference type="SAM" id="MobiDB-lite"/>
    </source>
</evidence>
<protein>
    <submittedName>
        <fullName evidence="2">Flagellar protein FlaG protein</fullName>
    </submittedName>
</protein>